<reference evidence="8" key="2">
    <citation type="submission" date="2025-09" db="UniProtKB">
        <authorList>
            <consortium name="Ensembl"/>
        </authorList>
    </citation>
    <scope>IDENTIFICATION</scope>
</reference>
<reference evidence="8" key="1">
    <citation type="submission" date="2025-08" db="UniProtKB">
        <authorList>
            <consortium name="Ensembl"/>
        </authorList>
    </citation>
    <scope>IDENTIFICATION</scope>
</reference>
<keyword evidence="2" id="KW-0808">Transferase</keyword>
<dbReference type="InterPro" id="IPR000961">
    <property type="entry name" value="AGC-kinase_C"/>
</dbReference>
<evidence type="ECO:0000256" key="3">
    <source>
        <dbReference type="ARBA" id="ARBA00022741"/>
    </source>
</evidence>
<keyword evidence="3" id="KW-0547">Nucleotide-binding</keyword>
<dbReference type="GO" id="GO:0004674">
    <property type="term" value="F:protein serine/threonine kinase activity"/>
    <property type="evidence" value="ECO:0007669"/>
    <property type="project" value="UniProtKB-KW"/>
</dbReference>
<dbReference type="AlphaFoldDB" id="A0A8C5MTI4"/>
<evidence type="ECO:0000256" key="1">
    <source>
        <dbReference type="ARBA" id="ARBA00022527"/>
    </source>
</evidence>
<dbReference type="GeneTree" id="ENSGT00940000154704"/>
<dbReference type="OrthoDB" id="63267at2759"/>
<keyword evidence="5" id="KW-0067">ATP-binding</keyword>
<evidence type="ECO:0000256" key="5">
    <source>
        <dbReference type="ARBA" id="ARBA00022840"/>
    </source>
</evidence>
<keyword evidence="4" id="KW-0418">Kinase</keyword>
<organism evidence="8 9">
    <name type="scientific">Leptobrachium leishanense</name>
    <name type="common">Leishan spiny toad</name>
    <dbReference type="NCBI Taxonomy" id="445787"/>
    <lineage>
        <taxon>Eukaryota</taxon>
        <taxon>Metazoa</taxon>
        <taxon>Chordata</taxon>
        <taxon>Craniata</taxon>
        <taxon>Vertebrata</taxon>
        <taxon>Euteleostomi</taxon>
        <taxon>Amphibia</taxon>
        <taxon>Batrachia</taxon>
        <taxon>Anura</taxon>
        <taxon>Pelobatoidea</taxon>
        <taxon>Megophryidae</taxon>
        <taxon>Leptobrachium</taxon>
    </lineage>
</organism>
<accession>A0A8C5MTI4</accession>
<evidence type="ECO:0000313" key="8">
    <source>
        <dbReference type="Ensembl" id="ENSLLEP00000016765.1"/>
    </source>
</evidence>
<dbReference type="GO" id="GO:0005524">
    <property type="term" value="F:ATP binding"/>
    <property type="evidence" value="ECO:0007669"/>
    <property type="project" value="UniProtKB-KW"/>
</dbReference>
<sequence length="75" mass="8277">MRGPGLSLTPGLQDGVWPPQTWFEGFNWEGLRKGTLTPPIIPSVSSPTDTSNFDSFPEDNEDPPPDDNSGWDIDF</sequence>
<feature type="compositionally biased region" description="Low complexity" evidence="6">
    <location>
        <begin position="35"/>
        <end position="55"/>
    </location>
</feature>
<dbReference type="SMART" id="SM00133">
    <property type="entry name" value="S_TK_X"/>
    <property type="match status" value="1"/>
</dbReference>
<dbReference type="PANTHER" id="PTHR24353:SF68">
    <property type="match status" value="1"/>
</dbReference>
<dbReference type="Proteomes" id="UP000694569">
    <property type="component" value="Unplaced"/>
</dbReference>
<dbReference type="Gene3D" id="1.10.510.10">
    <property type="entry name" value="Transferase(Phosphotransferase) domain 1"/>
    <property type="match status" value="1"/>
</dbReference>
<evidence type="ECO:0000256" key="4">
    <source>
        <dbReference type="ARBA" id="ARBA00022777"/>
    </source>
</evidence>
<keyword evidence="9" id="KW-1185">Reference proteome</keyword>
<evidence type="ECO:0000313" key="9">
    <source>
        <dbReference type="Proteomes" id="UP000694569"/>
    </source>
</evidence>
<dbReference type="PANTHER" id="PTHR24353">
    <property type="entry name" value="CYCLIC NUCLEOTIDE-DEPENDENT PROTEIN KINASE"/>
    <property type="match status" value="1"/>
</dbReference>
<feature type="region of interest" description="Disordered" evidence="6">
    <location>
        <begin position="34"/>
        <end position="75"/>
    </location>
</feature>
<feature type="domain" description="AGC-kinase C-terminal" evidence="7">
    <location>
        <begin position="24"/>
        <end position="75"/>
    </location>
</feature>
<evidence type="ECO:0000256" key="2">
    <source>
        <dbReference type="ARBA" id="ARBA00022679"/>
    </source>
</evidence>
<name>A0A8C5MTI4_9ANUR</name>
<proteinExistence type="predicted"/>
<feature type="compositionally biased region" description="Acidic residues" evidence="6">
    <location>
        <begin position="56"/>
        <end position="65"/>
    </location>
</feature>
<protein>
    <submittedName>
        <fullName evidence="8">Protein kinase cGMP-dependent 1</fullName>
    </submittedName>
</protein>
<keyword evidence="1" id="KW-0723">Serine/threonine-protein kinase</keyword>
<evidence type="ECO:0000259" key="7">
    <source>
        <dbReference type="PROSITE" id="PS51285"/>
    </source>
</evidence>
<gene>
    <name evidence="8" type="primary">PRKG1</name>
</gene>
<evidence type="ECO:0000256" key="6">
    <source>
        <dbReference type="SAM" id="MobiDB-lite"/>
    </source>
</evidence>
<dbReference type="PROSITE" id="PS51285">
    <property type="entry name" value="AGC_KINASE_CTER"/>
    <property type="match status" value="1"/>
</dbReference>
<dbReference type="Ensembl" id="ENSLLET00000017401.1">
    <property type="protein sequence ID" value="ENSLLEP00000016765.1"/>
    <property type="gene ID" value="ENSLLEG00000010650.1"/>
</dbReference>
<dbReference type="Gene3D" id="3.30.200.20">
    <property type="entry name" value="Phosphorylase Kinase, domain 1"/>
    <property type="match status" value="1"/>
</dbReference>